<dbReference type="SUPFAM" id="SSF117281">
    <property type="entry name" value="Kelch motif"/>
    <property type="match status" value="1"/>
</dbReference>
<accession>A0A516G9L0</accession>
<dbReference type="Gene3D" id="2.120.10.80">
    <property type="entry name" value="Kelch-type beta propeller"/>
    <property type="match status" value="2"/>
</dbReference>
<evidence type="ECO:0000313" key="3">
    <source>
        <dbReference type="Proteomes" id="UP000315395"/>
    </source>
</evidence>
<protein>
    <recommendedName>
        <fullName evidence="4">Galactose oxidase</fullName>
    </recommendedName>
</protein>
<evidence type="ECO:0000313" key="2">
    <source>
        <dbReference type="EMBL" id="QDO88219.1"/>
    </source>
</evidence>
<evidence type="ECO:0000256" key="1">
    <source>
        <dbReference type="SAM" id="MobiDB-lite"/>
    </source>
</evidence>
<dbReference type="EMBL" id="CP041616">
    <property type="protein sequence ID" value="QDO88219.1"/>
    <property type="molecule type" value="Genomic_DNA"/>
</dbReference>
<dbReference type="Proteomes" id="UP000315395">
    <property type="component" value="Chromosome"/>
</dbReference>
<dbReference type="RefSeq" id="WP_143782894.1">
    <property type="nucleotide sequence ID" value="NZ_CP041616.1"/>
</dbReference>
<reference evidence="2 3" key="1">
    <citation type="submission" date="2019-07" db="EMBL/GenBank/DDBJ databases">
        <title>complete genome sequencing of Ornithinimicrobium sp. H23M54.</title>
        <authorList>
            <person name="Bae J.-W."/>
            <person name="Lee S.-Y."/>
        </authorList>
    </citation>
    <scope>NUCLEOTIDE SEQUENCE [LARGE SCALE GENOMIC DNA]</scope>
    <source>
        <strain evidence="2 3">H23M54</strain>
    </source>
</reference>
<dbReference type="AlphaFoldDB" id="A0A516G9L0"/>
<dbReference type="InterPro" id="IPR015915">
    <property type="entry name" value="Kelch-typ_b-propeller"/>
</dbReference>
<keyword evidence="3" id="KW-1185">Reference proteome</keyword>
<dbReference type="OrthoDB" id="3420153at2"/>
<feature type="region of interest" description="Disordered" evidence="1">
    <location>
        <begin position="1"/>
        <end position="26"/>
    </location>
</feature>
<name>A0A516G9L0_9MICO</name>
<dbReference type="KEGG" id="orz:FNH13_07565"/>
<gene>
    <name evidence="2" type="ORF">FNH13_07565</name>
</gene>
<organism evidence="2 3">
    <name type="scientific">Ornithinimicrobium ciconiae</name>
    <dbReference type="NCBI Taxonomy" id="2594265"/>
    <lineage>
        <taxon>Bacteria</taxon>
        <taxon>Bacillati</taxon>
        <taxon>Actinomycetota</taxon>
        <taxon>Actinomycetes</taxon>
        <taxon>Micrococcales</taxon>
        <taxon>Ornithinimicrobiaceae</taxon>
        <taxon>Ornithinimicrobium</taxon>
    </lineage>
</organism>
<evidence type="ECO:0008006" key="4">
    <source>
        <dbReference type="Google" id="ProtNLM"/>
    </source>
</evidence>
<sequence>MTGRHTASGGEWRPIAQSPLSPRTEPAGVWTGEELLVVGGVSWFCPPGADCRGPNDEELLLDGAAFDPAADTWRALPEMPRATFYDTAHWTGEEMLVVHQPFTVEGASPRTLPAAVTALDPEAGIWRTLDPPPDGQFTHSLWIGEQLVLWSTDDEYGEAIQTLDPTSGKWATLPDDPLGPSFDRGLAWLDGRFYLAALSVDDDRSPRHFVVTSLDPDSGEWSGPEQTDVTFWGQEWWAFDGQFVNASQRAQGAVGPDTVAGAFDPATGEWSDVAQVDSYEQLQAGCQLPMIGPAGDWLAPGRSVLVALDPPVAMVVPACPGLLEPSVGVWTGQEFLVWGGLADPGVANSNAGLRWTPPAP</sequence>
<proteinExistence type="predicted"/>